<protein>
    <recommendedName>
        <fullName evidence="1">Transglutaminase-like domain-containing protein</fullName>
    </recommendedName>
</protein>
<dbReference type="KEGG" id="aja:AJAP_38950"/>
<dbReference type="PANTHER" id="PTHR33490">
    <property type="entry name" value="BLR5614 PROTEIN-RELATED"/>
    <property type="match status" value="1"/>
</dbReference>
<gene>
    <name evidence="2" type="ORF">AJAP_38950</name>
</gene>
<dbReference type="Proteomes" id="UP000028492">
    <property type="component" value="Chromosome"/>
</dbReference>
<dbReference type="EMBL" id="CP008953">
    <property type="protein sequence ID" value="AIG80572.1"/>
    <property type="molecule type" value="Genomic_DNA"/>
</dbReference>
<evidence type="ECO:0000259" key="1">
    <source>
        <dbReference type="SMART" id="SM00460"/>
    </source>
</evidence>
<name>A0A075V273_9PSEU</name>
<dbReference type="eggNOG" id="COG1305">
    <property type="taxonomic scope" value="Bacteria"/>
</dbReference>
<dbReference type="RefSeq" id="WP_038520744.1">
    <property type="nucleotide sequence ID" value="NZ_CP008953.1"/>
</dbReference>
<dbReference type="InterPro" id="IPR038765">
    <property type="entry name" value="Papain-like_cys_pep_sf"/>
</dbReference>
<dbReference type="PANTHER" id="PTHR33490:SF3">
    <property type="entry name" value="CONSERVED INTEGRAL MEMBRANE PROTEIN"/>
    <property type="match status" value="1"/>
</dbReference>
<dbReference type="Gene3D" id="3.10.620.30">
    <property type="match status" value="1"/>
</dbReference>
<evidence type="ECO:0000313" key="3">
    <source>
        <dbReference type="Proteomes" id="UP000028492"/>
    </source>
</evidence>
<dbReference type="InterPro" id="IPR002931">
    <property type="entry name" value="Transglutaminase-like"/>
</dbReference>
<organism evidence="2 3">
    <name type="scientific">Amycolatopsis japonica</name>
    <dbReference type="NCBI Taxonomy" id="208439"/>
    <lineage>
        <taxon>Bacteria</taxon>
        <taxon>Bacillati</taxon>
        <taxon>Actinomycetota</taxon>
        <taxon>Actinomycetes</taxon>
        <taxon>Pseudonocardiales</taxon>
        <taxon>Pseudonocardiaceae</taxon>
        <taxon>Amycolatopsis</taxon>
        <taxon>Amycolatopsis japonica group</taxon>
    </lineage>
</organism>
<dbReference type="Pfam" id="PF01841">
    <property type="entry name" value="Transglut_core"/>
    <property type="match status" value="1"/>
</dbReference>
<keyword evidence="3" id="KW-1185">Reference proteome</keyword>
<evidence type="ECO:0000313" key="2">
    <source>
        <dbReference type="EMBL" id="AIG80572.1"/>
    </source>
</evidence>
<dbReference type="SMART" id="SM00460">
    <property type="entry name" value="TGc"/>
    <property type="match status" value="1"/>
</dbReference>
<dbReference type="HOGENOM" id="CLU_107900_0_0_11"/>
<dbReference type="AlphaFoldDB" id="A0A075V273"/>
<dbReference type="SUPFAM" id="SSF54001">
    <property type="entry name" value="Cysteine proteinases"/>
    <property type="match status" value="1"/>
</dbReference>
<proteinExistence type="predicted"/>
<dbReference type="STRING" id="208439.AJAP_38950"/>
<sequence length="201" mass="22071">MKITLKIESERLEDYLAADAIVDHDHPLIRETADSLSPTGGTEADVIRSMFHFVRDEIAHTVDAADSRVTLMASEVLRERVGLCYAKAHLLAALLRSQGIPAGFCYQRIGVLHGLNAVYLSGPDRWIRLDPRGNKNGADAHFPFIRASQPEDERLAWTLDPSKGEIDFPTVYTAPSSAVVETLSSAKPGPAWYEGILPHAP</sequence>
<accession>A0A075V273</accession>
<reference evidence="2 3" key="1">
    <citation type="journal article" date="2014" name="J. Biotechnol.">
        <title>Complete genome sequence of the actinobacterium Amycolatopsis japonica MG417-CF17(T) (=DSM 44213T) producing (S,S)-N,N'-ethylenediaminedisuccinic acid.</title>
        <authorList>
            <person name="Stegmann E."/>
            <person name="Albersmeier A."/>
            <person name="Spohn M."/>
            <person name="Gert H."/>
            <person name="Weber T."/>
            <person name="Wohlleben W."/>
            <person name="Kalinowski J."/>
            <person name="Ruckert C."/>
        </authorList>
    </citation>
    <scope>NUCLEOTIDE SEQUENCE [LARGE SCALE GENOMIC DNA]</scope>
    <source>
        <strain evidence="3">MG417-CF17 (DSM 44213)</strain>
    </source>
</reference>
<feature type="domain" description="Transglutaminase-like" evidence="1">
    <location>
        <begin position="76"/>
        <end position="133"/>
    </location>
</feature>